<dbReference type="GO" id="GO:0006397">
    <property type="term" value="P:mRNA processing"/>
    <property type="evidence" value="ECO:0007669"/>
    <property type="project" value="UniProtKB-KW"/>
</dbReference>
<keyword evidence="2" id="KW-0862">Zinc</keyword>
<dbReference type="SUPFAM" id="SSF57756">
    <property type="entry name" value="Retrovirus zinc finger-like domains"/>
    <property type="match status" value="1"/>
</dbReference>
<gene>
    <name evidence="4" type="ORF">K435DRAFT_938522</name>
</gene>
<proteinExistence type="predicted"/>
<dbReference type="Proteomes" id="UP000297245">
    <property type="component" value="Unassembled WGS sequence"/>
</dbReference>
<dbReference type="InterPro" id="IPR036875">
    <property type="entry name" value="Znf_CCHC_sf"/>
</dbReference>
<dbReference type="OrthoDB" id="2847449at2759"/>
<keyword evidence="2" id="KW-0479">Metal-binding</keyword>
<dbReference type="Gene3D" id="4.10.60.10">
    <property type="entry name" value="Zinc finger, CCHC-type"/>
    <property type="match status" value="1"/>
</dbReference>
<dbReference type="Pfam" id="PF00098">
    <property type="entry name" value="zf-CCHC"/>
    <property type="match status" value="1"/>
</dbReference>
<dbReference type="PROSITE" id="PS50158">
    <property type="entry name" value="ZF_CCHC"/>
    <property type="match status" value="1"/>
</dbReference>
<dbReference type="GO" id="GO:0008270">
    <property type="term" value="F:zinc ion binding"/>
    <property type="evidence" value="ECO:0007669"/>
    <property type="project" value="UniProtKB-KW"/>
</dbReference>
<dbReference type="AlphaFoldDB" id="A0A4V6T500"/>
<accession>A0A4V6T500</accession>
<evidence type="ECO:0000313" key="5">
    <source>
        <dbReference type="Proteomes" id="UP000297245"/>
    </source>
</evidence>
<dbReference type="GO" id="GO:0003676">
    <property type="term" value="F:nucleic acid binding"/>
    <property type="evidence" value="ECO:0007669"/>
    <property type="project" value="InterPro"/>
</dbReference>
<evidence type="ECO:0000259" key="3">
    <source>
        <dbReference type="PROSITE" id="PS50158"/>
    </source>
</evidence>
<keyword evidence="5" id="KW-1185">Reference proteome</keyword>
<feature type="domain" description="CCHC-type" evidence="3">
    <location>
        <begin position="110"/>
        <end position="125"/>
    </location>
</feature>
<keyword evidence="2" id="KW-0863">Zinc-finger</keyword>
<dbReference type="SMART" id="SM00343">
    <property type="entry name" value="ZnF_C2HC"/>
    <property type="match status" value="1"/>
</dbReference>
<name>A0A4V6T500_DENBC</name>
<sequence>MVHNTTKFADQDARKTLQNLYEDAGYQQCCFNFFQPFNTHPCTICIRRTSEETDWNAFIGSIDLSSLSDKADPDSSKIIARILEEDRRLREQGITSDTALAAKPRGKVTCYLCGKLGHVIRDCPKKKAFDAFDANSPTTAGLAFTEPDADDDIPYVF</sequence>
<reference evidence="4 5" key="1">
    <citation type="journal article" date="2019" name="Nat. Ecol. Evol.">
        <title>Megaphylogeny resolves global patterns of mushroom evolution.</title>
        <authorList>
            <person name="Varga T."/>
            <person name="Krizsan K."/>
            <person name="Foldi C."/>
            <person name="Dima B."/>
            <person name="Sanchez-Garcia M."/>
            <person name="Sanchez-Ramirez S."/>
            <person name="Szollosi G.J."/>
            <person name="Szarkandi J.G."/>
            <person name="Papp V."/>
            <person name="Albert L."/>
            <person name="Andreopoulos W."/>
            <person name="Angelini C."/>
            <person name="Antonin V."/>
            <person name="Barry K.W."/>
            <person name="Bougher N.L."/>
            <person name="Buchanan P."/>
            <person name="Buyck B."/>
            <person name="Bense V."/>
            <person name="Catcheside P."/>
            <person name="Chovatia M."/>
            <person name="Cooper J."/>
            <person name="Damon W."/>
            <person name="Desjardin D."/>
            <person name="Finy P."/>
            <person name="Geml J."/>
            <person name="Haridas S."/>
            <person name="Hughes K."/>
            <person name="Justo A."/>
            <person name="Karasinski D."/>
            <person name="Kautmanova I."/>
            <person name="Kiss B."/>
            <person name="Kocsube S."/>
            <person name="Kotiranta H."/>
            <person name="LaButti K.M."/>
            <person name="Lechner B.E."/>
            <person name="Liimatainen K."/>
            <person name="Lipzen A."/>
            <person name="Lukacs Z."/>
            <person name="Mihaltcheva S."/>
            <person name="Morgado L.N."/>
            <person name="Niskanen T."/>
            <person name="Noordeloos M.E."/>
            <person name="Ohm R.A."/>
            <person name="Ortiz-Santana B."/>
            <person name="Ovrebo C."/>
            <person name="Racz N."/>
            <person name="Riley R."/>
            <person name="Savchenko A."/>
            <person name="Shiryaev A."/>
            <person name="Soop K."/>
            <person name="Spirin V."/>
            <person name="Szebenyi C."/>
            <person name="Tomsovsky M."/>
            <person name="Tulloss R.E."/>
            <person name="Uehling J."/>
            <person name="Grigoriev I.V."/>
            <person name="Vagvolgyi C."/>
            <person name="Papp T."/>
            <person name="Martin F.M."/>
            <person name="Miettinen O."/>
            <person name="Hibbett D.S."/>
            <person name="Nagy L.G."/>
        </authorList>
    </citation>
    <scope>NUCLEOTIDE SEQUENCE [LARGE SCALE GENOMIC DNA]</scope>
    <source>
        <strain evidence="4 5">CBS 962.96</strain>
    </source>
</reference>
<evidence type="ECO:0000256" key="1">
    <source>
        <dbReference type="ARBA" id="ARBA00022664"/>
    </source>
</evidence>
<dbReference type="InterPro" id="IPR001878">
    <property type="entry name" value="Znf_CCHC"/>
</dbReference>
<evidence type="ECO:0000256" key="2">
    <source>
        <dbReference type="PROSITE-ProRule" id="PRU00047"/>
    </source>
</evidence>
<keyword evidence="1" id="KW-0507">mRNA processing</keyword>
<dbReference type="EMBL" id="ML179859">
    <property type="protein sequence ID" value="THU80905.1"/>
    <property type="molecule type" value="Genomic_DNA"/>
</dbReference>
<organism evidence="4 5">
    <name type="scientific">Dendrothele bispora (strain CBS 962.96)</name>
    <dbReference type="NCBI Taxonomy" id="1314807"/>
    <lineage>
        <taxon>Eukaryota</taxon>
        <taxon>Fungi</taxon>
        <taxon>Dikarya</taxon>
        <taxon>Basidiomycota</taxon>
        <taxon>Agaricomycotina</taxon>
        <taxon>Agaricomycetes</taxon>
        <taxon>Agaricomycetidae</taxon>
        <taxon>Agaricales</taxon>
        <taxon>Agaricales incertae sedis</taxon>
        <taxon>Dendrothele</taxon>
    </lineage>
</organism>
<protein>
    <recommendedName>
        <fullName evidence="3">CCHC-type domain-containing protein</fullName>
    </recommendedName>
</protein>
<evidence type="ECO:0000313" key="4">
    <source>
        <dbReference type="EMBL" id="THU80905.1"/>
    </source>
</evidence>